<comment type="similarity">
    <text evidence="2">Belongs to the small GTPase superfamily. Rho family.</text>
</comment>
<dbReference type="Gene3D" id="3.40.50.300">
    <property type="entry name" value="P-loop containing nucleotide triphosphate hydrolases"/>
    <property type="match status" value="1"/>
</dbReference>
<evidence type="ECO:0000256" key="11">
    <source>
        <dbReference type="SAM" id="MobiDB-lite"/>
    </source>
</evidence>
<accession>G0VAG3</accession>
<keyword evidence="13" id="KW-1185">Reference proteome</keyword>
<reference evidence="12 13" key="1">
    <citation type="journal article" date="2011" name="Proc. Natl. Acad. Sci. U.S.A.">
        <title>Evolutionary erosion of yeast sex chromosomes by mating-type switching accidents.</title>
        <authorList>
            <person name="Gordon J.L."/>
            <person name="Armisen D."/>
            <person name="Proux-Wera E."/>
            <person name="Oheigeartaigh S.S."/>
            <person name="Byrne K.P."/>
            <person name="Wolfe K.H."/>
        </authorList>
    </citation>
    <scope>NUCLEOTIDE SEQUENCE [LARGE SCALE GENOMIC DNA]</scope>
    <source>
        <strain evidence="13">ATCC 76901 / BCRC 22586 / CBS 4309 / NBRC 1992 / NRRL Y-12630</strain>
    </source>
</reference>
<dbReference type="FunCoup" id="G0VAG3">
    <property type="interactions" value="164"/>
</dbReference>
<dbReference type="SMART" id="SM00174">
    <property type="entry name" value="RHO"/>
    <property type="match status" value="1"/>
</dbReference>
<dbReference type="GeneID" id="96902450"/>
<evidence type="ECO:0000313" key="12">
    <source>
        <dbReference type="EMBL" id="CCC68893.1"/>
    </source>
</evidence>
<evidence type="ECO:0000256" key="7">
    <source>
        <dbReference type="ARBA" id="ARBA00023136"/>
    </source>
</evidence>
<evidence type="ECO:0000256" key="10">
    <source>
        <dbReference type="ARBA" id="ARBA00067969"/>
    </source>
</evidence>
<keyword evidence="4" id="KW-0488">Methylation</keyword>
<feature type="region of interest" description="Disordered" evidence="11">
    <location>
        <begin position="1"/>
        <end position="29"/>
    </location>
</feature>
<keyword evidence="6" id="KW-0342">GTP-binding</keyword>
<dbReference type="SMART" id="SM00175">
    <property type="entry name" value="RAB"/>
    <property type="match status" value="1"/>
</dbReference>
<evidence type="ECO:0000256" key="6">
    <source>
        <dbReference type="ARBA" id="ARBA00023134"/>
    </source>
</evidence>
<dbReference type="OMA" id="GAFAHIQ"/>
<dbReference type="InParanoid" id="G0VAG3"/>
<name>G0VAG3_NAUCA</name>
<keyword evidence="3" id="KW-1003">Cell membrane</keyword>
<dbReference type="GO" id="GO:0005525">
    <property type="term" value="F:GTP binding"/>
    <property type="evidence" value="ECO:0007669"/>
    <property type="project" value="UniProtKB-KW"/>
</dbReference>
<feature type="region of interest" description="Disordered" evidence="11">
    <location>
        <begin position="256"/>
        <end position="289"/>
    </location>
</feature>
<dbReference type="STRING" id="1064592.G0VAG3"/>
<dbReference type="KEGG" id="ncs:NCAS_0B08090"/>
<organism evidence="12 13">
    <name type="scientific">Naumovozyma castellii</name>
    <name type="common">Yeast</name>
    <name type="synonym">Saccharomyces castellii</name>
    <dbReference type="NCBI Taxonomy" id="27288"/>
    <lineage>
        <taxon>Eukaryota</taxon>
        <taxon>Fungi</taxon>
        <taxon>Dikarya</taxon>
        <taxon>Ascomycota</taxon>
        <taxon>Saccharomycotina</taxon>
        <taxon>Saccharomycetes</taxon>
        <taxon>Saccharomycetales</taxon>
        <taxon>Saccharomycetaceae</taxon>
        <taxon>Naumovozyma</taxon>
    </lineage>
</organism>
<proteinExistence type="inferred from homology"/>
<comment type="subcellular location">
    <subcellularLocation>
        <location evidence="1">Cell membrane</location>
        <topology evidence="1">Lipid-anchor</topology>
        <orientation evidence="1">Cytoplasmic side</orientation>
    </subcellularLocation>
</comment>
<protein>
    <recommendedName>
        <fullName evidence="10">GTP-binding protein RHO4</fullName>
    </recommendedName>
</protein>
<dbReference type="GO" id="GO:0003924">
    <property type="term" value="F:GTPase activity"/>
    <property type="evidence" value="ECO:0007669"/>
    <property type="project" value="EnsemblFungi"/>
</dbReference>
<reference key="2">
    <citation type="submission" date="2011-08" db="EMBL/GenBank/DDBJ databases">
        <title>Genome sequence of Naumovozyma castellii.</title>
        <authorList>
            <person name="Gordon J.L."/>
            <person name="Armisen D."/>
            <person name="Proux-Wera E."/>
            <person name="OhEigeartaigh S.S."/>
            <person name="Byrne K.P."/>
            <person name="Wolfe K.H."/>
        </authorList>
    </citation>
    <scope>NUCLEOTIDE SEQUENCE</scope>
    <source>
        <strain>Type strain:CBS 4309</strain>
    </source>
</reference>
<dbReference type="InterPro" id="IPR027417">
    <property type="entry name" value="P-loop_NTPase"/>
</dbReference>
<keyword evidence="8" id="KW-0449">Lipoprotein</keyword>
<dbReference type="EMBL" id="HE576753">
    <property type="protein sequence ID" value="CCC68893.1"/>
    <property type="molecule type" value="Genomic_DNA"/>
</dbReference>
<dbReference type="GO" id="GO:0090338">
    <property type="term" value="P:positive regulation of formin-nucleated actin cable assembly"/>
    <property type="evidence" value="ECO:0007669"/>
    <property type="project" value="EnsemblFungi"/>
</dbReference>
<dbReference type="OrthoDB" id="4031310at2759"/>
<evidence type="ECO:0000256" key="2">
    <source>
        <dbReference type="ARBA" id="ARBA00010142"/>
    </source>
</evidence>
<dbReference type="Proteomes" id="UP000001640">
    <property type="component" value="Chromosome 2"/>
</dbReference>
<evidence type="ECO:0000256" key="1">
    <source>
        <dbReference type="ARBA" id="ARBA00004342"/>
    </source>
</evidence>
<evidence type="ECO:0000256" key="5">
    <source>
        <dbReference type="ARBA" id="ARBA00022741"/>
    </source>
</evidence>
<dbReference type="PROSITE" id="PS51420">
    <property type="entry name" value="RHO"/>
    <property type="match status" value="1"/>
</dbReference>
<dbReference type="GO" id="GO:0007264">
    <property type="term" value="P:small GTPase-mediated signal transduction"/>
    <property type="evidence" value="ECO:0007669"/>
    <property type="project" value="InterPro"/>
</dbReference>
<dbReference type="PANTHER" id="PTHR24072">
    <property type="entry name" value="RHO FAMILY GTPASE"/>
    <property type="match status" value="1"/>
</dbReference>
<feature type="compositionally biased region" description="Polar residues" evidence="11">
    <location>
        <begin position="16"/>
        <end position="28"/>
    </location>
</feature>
<dbReference type="GO" id="GO:0030011">
    <property type="term" value="P:maintenance of cell polarity"/>
    <property type="evidence" value="ECO:0007669"/>
    <property type="project" value="EnsemblFungi"/>
</dbReference>
<dbReference type="GO" id="GO:0005935">
    <property type="term" value="C:cellular bud neck"/>
    <property type="evidence" value="ECO:0007669"/>
    <property type="project" value="EnsemblFungi"/>
</dbReference>
<dbReference type="PROSITE" id="PS51419">
    <property type="entry name" value="RAB"/>
    <property type="match status" value="1"/>
</dbReference>
<dbReference type="GO" id="GO:0005886">
    <property type="term" value="C:plasma membrane"/>
    <property type="evidence" value="ECO:0007669"/>
    <property type="project" value="UniProtKB-SubCell"/>
</dbReference>
<dbReference type="SMART" id="SM00173">
    <property type="entry name" value="RAS"/>
    <property type="match status" value="1"/>
</dbReference>
<dbReference type="NCBIfam" id="TIGR00231">
    <property type="entry name" value="small_GTP"/>
    <property type="match status" value="1"/>
</dbReference>
<evidence type="ECO:0000256" key="4">
    <source>
        <dbReference type="ARBA" id="ARBA00022481"/>
    </source>
</evidence>
<dbReference type="GO" id="GO:0000131">
    <property type="term" value="C:incipient cellular bud site"/>
    <property type="evidence" value="ECO:0007669"/>
    <property type="project" value="EnsemblFungi"/>
</dbReference>
<dbReference type="Pfam" id="PF00071">
    <property type="entry name" value="Ras"/>
    <property type="match status" value="1"/>
</dbReference>
<dbReference type="InterPro" id="IPR005225">
    <property type="entry name" value="Small_GTP-bd"/>
</dbReference>
<dbReference type="PRINTS" id="PR00449">
    <property type="entry name" value="RASTRNSFRMNG"/>
</dbReference>
<evidence type="ECO:0000256" key="9">
    <source>
        <dbReference type="ARBA" id="ARBA00023289"/>
    </source>
</evidence>
<gene>
    <name evidence="12" type="primary">NCAS0B08090</name>
    <name evidence="12" type="ordered locus">NCAS_0B08090</name>
</gene>
<dbReference type="SUPFAM" id="SSF52540">
    <property type="entry name" value="P-loop containing nucleoside triphosphate hydrolases"/>
    <property type="match status" value="1"/>
</dbReference>
<dbReference type="HOGENOM" id="CLU_041217_21_1_1"/>
<dbReference type="InterPro" id="IPR003578">
    <property type="entry name" value="Small_GTPase_Rho"/>
</dbReference>
<evidence type="ECO:0000256" key="8">
    <source>
        <dbReference type="ARBA" id="ARBA00023288"/>
    </source>
</evidence>
<keyword evidence="9" id="KW-0636">Prenylation</keyword>
<keyword evidence="7" id="KW-0472">Membrane</keyword>
<dbReference type="RefSeq" id="XP_003675264.1">
    <property type="nucleotide sequence ID" value="XM_003675216.1"/>
</dbReference>
<dbReference type="InterPro" id="IPR001806">
    <property type="entry name" value="Small_GTPase"/>
</dbReference>
<sequence length="289" mass="32303">MAELKMTESESKSSYEEQFTTATLTPTPKDQYPIGLSRAFDRTLSTLPSYDQMKRTNNLPDFHVKIVIVGDEGVGKTCLLISYVQREFPTGDIPTVFENYVTDFEGPDGEVVELALWDTAAQEDYNRLRPLSYTDVDILLVCYSVANPTSLKNIKRSWIPEVKHFCYKTPVILVGLKSDLYDSNENTDTLVDPKEAEQLAEKLGALAHLQCSAKTRQNVEDVFTVAIRTVLAGSLYAGKHSNTNSLLKKTLLRYSGKKKGPTPTGIKESSSTDTLDKDERTKNPKCILM</sequence>
<dbReference type="FunFam" id="3.40.50.300:FF:000983">
    <property type="entry name" value="Rho family GTPase"/>
    <property type="match status" value="1"/>
</dbReference>
<dbReference type="PROSITE" id="PS51421">
    <property type="entry name" value="RAS"/>
    <property type="match status" value="1"/>
</dbReference>
<evidence type="ECO:0000256" key="3">
    <source>
        <dbReference type="ARBA" id="ARBA00022475"/>
    </source>
</evidence>
<keyword evidence="5" id="KW-0547">Nucleotide-binding</keyword>
<feature type="compositionally biased region" description="Basic and acidic residues" evidence="11">
    <location>
        <begin position="1"/>
        <end position="15"/>
    </location>
</feature>
<dbReference type="AlphaFoldDB" id="G0VAG3"/>
<evidence type="ECO:0000313" key="13">
    <source>
        <dbReference type="Proteomes" id="UP000001640"/>
    </source>
</evidence>
<dbReference type="eggNOG" id="KOG0393">
    <property type="taxonomic scope" value="Eukaryota"/>
</dbReference>